<evidence type="ECO:0000256" key="2">
    <source>
        <dbReference type="ARBA" id="ARBA00022771"/>
    </source>
</evidence>
<feature type="compositionally biased region" description="Low complexity" evidence="4">
    <location>
        <begin position="1764"/>
        <end position="1783"/>
    </location>
</feature>
<feature type="region of interest" description="Disordered" evidence="4">
    <location>
        <begin position="867"/>
        <end position="917"/>
    </location>
</feature>
<feature type="compositionally biased region" description="Low complexity" evidence="4">
    <location>
        <begin position="867"/>
        <end position="876"/>
    </location>
</feature>
<dbReference type="PANTHER" id="PTHR31251">
    <property type="entry name" value="SQUAMOSA PROMOTER-BINDING-LIKE PROTEIN 4"/>
    <property type="match status" value="1"/>
</dbReference>
<feature type="compositionally biased region" description="Gly residues" evidence="4">
    <location>
        <begin position="588"/>
        <end position="599"/>
    </location>
</feature>
<feature type="compositionally biased region" description="Low complexity" evidence="4">
    <location>
        <begin position="1024"/>
        <end position="1042"/>
    </location>
</feature>
<feature type="compositionally biased region" description="Low complexity" evidence="4">
    <location>
        <begin position="970"/>
        <end position="981"/>
    </location>
</feature>
<protein>
    <recommendedName>
        <fullName evidence="5">SBP-type domain-containing protein</fullName>
    </recommendedName>
</protein>
<evidence type="ECO:0000313" key="6">
    <source>
        <dbReference type="EMBL" id="KAG2440884.1"/>
    </source>
</evidence>
<keyword evidence="2" id="KW-0863">Zinc-finger</keyword>
<organism evidence="6 7">
    <name type="scientific">Chlamydomonas incerta</name>
    <dbReference type="NCBI Taxonomy" id="51695"/>
    <lineage>
        <taxon>Eukaryota</taxon>
        <taxon>Viridiplantae</taxon>
        <taxon>Chlorophyta</taxon>
        <taxon>core chlorophytes</taxon>
        <taxon>Chlorophyceae</taxon>
        <taxon>CS clade</taxon>
        <taxon>Chlamydomonadales</taxon>
        <taxon>Chlamydomonadaceae</taxon>
        <taxon>Chlamydomonas</taxon>
    </lineage>
</organism>
<feature type="region of interest" description="Disordered" evidence="4">
    <location>
        <begin position="1551"/>
        <end position="1606"/>
    </location>
</feature>
<feature type="compositionally biased region" description="Low complexity" evidence="4">
    <location>
        <begin position="800"/>
        <end position="810"/>
    </location>
</feature>
<dbReference type="EMBL" id="JAEHOC010000006">
    <property type="protein sequence ID" value="KAG2440884.1"/>
    <property type="molecule type" value="Genomic_DNA"/>
</dbReference>
<keyword evidence="1" id="KW-0479">Metal-binding</keyword>
<sequence length="1907" mass="189979">MTQGDSAQAVFGTQSYLEGSSEAAMLAAGSQLLQQQLAAVPCIEPLPELQTVNPEECDPATHCEVTGCGLCLEGLKRYYIRMRVCEKHLHAPAVLVNGTISRFCQQCGKWQAVTEFEGSKKSCIATLERHNARHRAKVQARLAEQHARGGSAAEKAAAKAAAKAATAAAGAAKRRSGSAAPKGRAAPSNSGASDGSGGSAAGNSDNARSSFGMAELMGTAASAFVAGGPMPYPPAMDGGGGMGGHVAPALLQPSFGAWDAAGGASGAAAAGSNGANSGGGLALRPPITTGLAAAAAASAVNGMSLAGSGRLGSVEVTGGFARLPSAPPPPQQQEQPQQPQQLLLPMLLSQEGMELDRALQGLPPHDAFRRASSMNMSQPLQRLQPPPPPEDVRMALGAVKAELLSQQPPPPQQQQQAGGYAPLPEAWRQQGYPMGGPAAGPYENNGMRGFGGGGGYAPSYPARTGSGMPSGPVFGGLQHAPHGYSQPYDGHGMPGHMQYGGYQPPQPAAGYHPQHHYQLQQHPQAQQPGYSQFPAQQQQQQQMAYAAAQQQQHLYSQPMHYQHQYQQAPTDAGFAPTPGSRDSTPSAGTGGFAPDGGAAGAAAGATPHASSGSDTSGIQSQATARQAMAAAVTAAAAAAAASDGVPQPRGSSGTAASGASGSAFANSNGGGGAAATAAAAAGGAAANAGAGGVSDSGALAARLNNVMAELSTLVAQVAHLQQPASGGSPSPPALTPPAAGQALAVRNDSAPADMPLPLRLPAAAGGAADAAAAAAAAAAAGHSPRSVSAQSAPTRPGSDAVTSSARAGSSSLSPIMDAALNMMAQVSELAAALQPGSEPAAAARPPQPGFQVSPWAVTTGMPAALQGQPQQQALQQPGGGSGGWGSHLYPQQQQQPVEMAASSSATKPSPTEGFAASGPGFVVSTGYPGSSGGNGSGGGAAPAGSANQPYAWVPPPAVPVLYTSNGSTGQQQQPLQAAAAAHMHAHTPYSAGSHADSPSTTVDDSAAPSPMHPPAPHHAGGGAADAKPGDANAAAAAAFGPDADGDDLDEQLLGELFEYLEEENGPANATAANCNGNGHATVAVAAQQAVGNYQQTMAAQPYPLPAASLAPPPAASGAAASPPIVEDDVDEREFTRVSLKAMNVLPHELPPNLRASLRRWLRESRAEALQATLRPGCLQLVVDVARPLRTPAGARVPGDLASVLIPPHDADQAAADVFRILGQRLRDTYVQVDRQVLQIRVGERPIVLSWEQAAEDGGLDNARFPELFTCSVPAVCAGAEVSLELTGKHLCHPSTKAFARLRGHDLQAARLPNPMPSPASAADPSTSNPEAEAEAAAAAGPSRDPATSSGSLLRVRVQLPAGAVGLMVVEAAVGHLLGGWWPVLVLPAGRDAAAAELGELSAQAQEAARAEALAAAEAPAPASGGAAKRGFERLVRDLASVLETHADVCASASPSSSAPAAAAATTSTSSPPETATGASSTGSPHAAAAASGPDASQRSGSTRTCTRSSGDGTVDASTTAASAAGWSMYTADTLTGTTGAGSTMASTLLTTTTTTGPRGAAPHHGGAHAAGAAGAGGSPGAGAAAAGAPGRHSSPTHSGDGAAVAPARVAPVAEPTADAVRKALSRCARLLRYTIARGRPHLTALLLEAAHGLAAFPGALPAAAAAQPASAFVAASIDLQALLPLAVLSGSVATVDVMVGFAAAVLRAPLRLDLPHGPAGLSALHLSALLRDGGAMAGHLVSSQPWAAWSWMCLGWQPPNEEAAPAAAASAAAAASRGAAAESTPEKAEEDNAEAEVDEKEAEDEAEEPEEEEEEEAEEEDLRAPVPLPTRLTPGALCVLLGQTAPLQRAVALVQAAQQRRVAAGAAGAPPAEGDVAAALVGAVQAWGRTGAALLSALCEQLARQRL</sequence>
<feature type="region of interest" description="Disordered" evidence="4">
    <location>
        <begin position="962"/>
        <end position="1048"/>
    </location>
</feature>
<feature type="region of interest" description="Disordered" evidence="4">
    <location>
        <begin position="1764"/>
        <end position="1828"/>
    </location>
</feature>
<feature type="compositionally biased region" description="Acidic residues" evidence="4">
    <location>
        <begin position="1788"/>
        <end position="1821"/>
    </location>
</feature>
<feature type="region of interest" description="Disordered" evidence="4">
    <location>
        <begin position="561"/>
        <end position="621"/>
    </location>
</feature>
<dbReference type="Pfam" id="PF03110">
    <property type="entry name" value="SBP"/>
    <property type="match status" value="1"/>
</dbReference>
<dbReference type="OrthoDB" id="549530at2759"/>
<feature type="compositionally biased region" description="Low complexity" evidence="4">
    <location>
        <begin position="1581"/>
        <end position="1593"/>
    </location>
</feature>
<feature type="region of interest" description="Disordered" evidence="4">
    <location>
        <begin position="1451"/>
        <end position="1516"/>
    </location>
</feature>
<dbReference type="InterPro" id="IPR036893">
    <property type="entry name" value="SBP_sf"/>
</dbReference>
<dbReference type="InterPro" id="IPR004333">
    <property type="entry name" value="SBP_dom"/>
</dbReference>
<feature type="domain" description="SBP-type" evidence="5">
    <location>
        <begin position="60"/>
        <end position="137"/>
    </location>
</feature>
<evidence type="ECO:0000313" key="7">
    <source>
        <dbReference type="Proteomes" id="UP000650467"/>
    </source>
</evidence>
<feature type="compositionally biased region" description="Low complexity" evidence="4">
    <location>
        <begin position="170"/>
        <end position="193"/>
    </location>
</feature>
<accession>A0A835TI99</accession>
<dbReference type="SUPFAM" id="SSF103612">
    <property type="entry name" value="SBT domain"/>
    <property type="match status" value="1"/>
</dbReference>
<feature type="region of interest" description="Disordered" evidence="4">
    <location>
        <begin position="784"/>
        <end position="810"/>
    </location>
</feature>
<dbReference type="Proteomes" id="UP000650467">
    <property type="component" value="Unassembled WGS sequence"/>
</dbReference>
<proteinExistence type="predicted"/>
<dbReference type="GO" id="GO:0005634">
    <property type="term" value="C:nucleus"/>
    <property type="evidence" value="ECO:0007669"/>
    <property type="project" value="InterPro"/>
</dbReference>
<evidence type="ECO:0000256" key="1">
    <source>
        <dbReference type="ARBA" id="ARBA00022723"/>
    </source>
</evidence>
<feature type="region of interest" description="Disordered" evidence="4">
    <location>
        <begin position="1309"/>
        <end position="1349"/>
    </location>
</feature>
<feature type="compositionally biased region" description="Low complexity" evidence="4">
    <location>
        <begin position="516"/>
        <end position="545"/>
    </location>
</feature>
<dbReference type="Gene3D" id="4.10.1100.10">
    <property type="entry name" value="Transcription factor, SBP-box domain"/>
    <property type="match status" value="1"/>
</dbReference>
<dbReference type="GO" id="GO:0008270">
    <property type="term" value="F:zinc ion binding"/>
    <property type="evidence" value="ECO:0007669"/>
    <property type="project" value="UniProtKB-KW"/>
</dbReference>
<feature type="region of interest" description="Disordered" evidence="4">
    <location>
        <begin position="721"/>
        <end position="741"/>
    </location>
</feature>
<evidence type="ECO:0000256" key="4">
    <source>
        <dbReference type="SAM" id="MobiDB-lite"/>
    </source>
</evidence>
<feature type="compositionally biased region" description="Low complexity" evidence="4">
    <location>
        <begin position="600"/>
        <end position="613"/>
    </location>
</feature>
<feature type="region of interest" description="Disordered" evidence="4">
    <location>
        <begin position="467"/>
        <end position="545"/>
    </location>
</feature>
<dbReference type="GO" id="GO:0003677">
    <property type="term" value="F:DNA binding"/>
    <property type="evidence" value="ECO:0007669"/>
    <property type="project" value="InterPro"/>
</dbReference>
<reference evidence="6" key="1">
    <citation type="journal article" date="2020" name="bioRxiv">
        <title>Comparative genomics of Chlamydomonas.</title>
        <authorList>
            <person name="Craig R.J."/>
            <person name="Hasan A.R."/>
            <person name="Ness R.W."/>
            <person name="Keightley P.D."/>
        </authorList>
    </citation>
    <scope>NUCLEOTIDE SEQUENCE</scope>
    <source>
        <strain evidence="6">SAG 7.73</strain>
    </source>
</reference>
<name>A0A835TI99_CHLIN</name>
<keyword evidence="3" id="KW-0862">Zinc</keyword>
<feature type="compositionally biased region" description="Low complexity" evidence="4">
    <location>
        <begin position="1318"/>
        <end position="1339"/>
    </location>
</feature>
<feature type="compositionally biased region" description="Low complexity" evidence="4">
    <location>
        <begin position="650"/>
        <end position="667"/>
    </location>
</feature>
<dbReference type="PANTHER" id="PTHR31251:SF169">
    <property type="entry name" value="SQUAMOSA PROMOTER-BINDING-LIKE PROTEIN 8"/>
    <property type="match status" value="1"/>
</dbReference>
<feature type="region of interest" description="Disordered" evidence="4">
    <location>
        <begin position="319"/>
        <end position="339"/>
    </location>
</feature>
<feature type="region of interest" description="Disordered" evidence="4">
    <location>
        <begin position="643"/>
        <end position="668"/>
    </location>
</feature>
<comment type="caution">
    <text evidence="6">The sequence shown here is derived from an EMBL/GenBank/DDBJ whole genome shotgun (WGS) entry which is preliminary data.</text>
</comment>
<dbReference type="InterPro" id="IPR044817">
    <property type="entry name" value="SBP-like"/>
</dbReference>
<gene>
    <name evidence="6" type="ORF">HXX76_003738</name>
</gene>
<evidence type="ECO:0000256" key="3">
    <source>
        <dbReference type="ARBA" id="ARBA00022833"/>
    </source>
</evidence>
<keyword evidence="7" id="KW-1185">Reference proteome</keyword>
<feature type="region of interest" description="Disordered" evidence="4">
    <location>
        <begin position="170"/>
        <end position="206"/>
    </location>
</feature>
<feature type="compositionally biased region" description="Low complexity" evidence="4">
    <location>
        <begin position="1551"/>
        <end position="1572"/>
    </location>
</feature>
<evidence type="ECO:0000259" key="5">
    <source>
        <dbReference type="PROSITE" id="PS51141"/>
    </source>
</evidence>
<dbReference type="PROSITE" id="PS51141">
    <property type="entry name" value="ZF_SBP"/>
    <property type="match status" value="1"/>
</dbReference>